<dbReference type="Gene3D" id="1.10.3720.10">
    <property type="entry name" value="MetI-like"/>
    <property type="match status" value="1"/>
</dbReference>
<evidence type="ECO:0000256" key="9">
    <source>
        <dbReference type="RuleBase" id="RU363032"/>
    </source>
</evidence>
<proteinExistence type="inferred from homology"/>
<dbReference type="InterPro" id="IPR043429">
    <property type="entry name" value="ArtM/GltK/GlnP/TcyL/YhdX-like"/>
</dbReference>
<dbReference type="Proteomes" id="UP001301012">
    <property type="component" value="Unassembled WGS sequence"/>
</dbReference>
<evidence type="ECO:0000256" key="2">
    <source>
        <dbReference type="ARBA" id="ARBA00010072"/>
    </source>
</evidence>
<keyword evidence="5 9" id="KW-0812">Transmembrane</keyword>
<evidence type="ECO:0000256" key="1">
    <source>
        <dbReference type="ARBA" id="ARBA00004651"/>
    </source>
</evidence>
<evidence type="ECO:0000313" key="11">
    <source>
        <dbReference type="EMBL" id="MDK2562485.1"/>
    </source>
</evidence>
<dbReference type="NCBIfam" id="TIGR01726">
    <property type="entry name" value="HEQRo_perm_3TM"/>
    <property type="match status" value="1"/>
</dbReference>
<feature type="transmembrane region" description="Helical" evidence="9">
    <location>
        <begin position="194"/>
        <end position="215"/>
    </location>
</feature>
<dbReference type="PROSITE" id="PS50928">
    <property type="entry name" value="ABC_TM1"/>
    <property type="match status" value="1"/>
</dbReference>
<protein>
    <submittedName>
        <fullName evidence="11">Amino acid ABC transporter permease</fullName>
    </submittedName>
</protein>
<sequence length="243" mass="26595">MDFGFLKEYSQFFIDGTKITIMISLSTLILGFMIGTIVCLGRLSKVKIIKFISGAYIEFLRGTPLLIQLYIIYFGLPTLGIQFPSIGPITSDYIAAVIALSINSSAYIAEILRSGIQSIDKGQMEASRSLGLDYSTSMKHVIIPQALKNVLPALANEFIVLVKESSIASIIGIHDLMYSADTVKGSTYLAFEPLIVASIIYFVLTFSLSKLVGVFESKLGNSESKNFVLFDSKVSTKKVIEEA</sequence>
<keyword evidence="6" id="KW-0029">Amino-acid transport</keyword>
<dbReference type="PANTHER" id="PTHR30614">
    <property type="entry name" value="MEMBRANE COMPONENT OF AMINO ACID ABC TRANSPORTER"/>
    <property type="match status" value="1"/>
</dbReference>
<comment type="caution">
    <text evidence="11">The sequence shown here is derived from an EMBL/GenBank/DDBJ whole genome shotgun (WGS) entry which is preliminary data.</text>
</comment>
<feature type="transmembrane region" description="Helical" evidence="9">
    <location>
        <begin position="93"/>
        <end position="112"/>
    </location>
</feature>
<dbReference type="RefSeq" id="WP_284131460.1">
    <property type="nucleotide sequence ID" value="NZ_JASKYM010000001.1"/>
</dbReference>
<dbReference type="InterPro" id="IPR010065">
    <property type="entry name" value="AA_ABC_transptr_permease_3TM"/>
</dbReference>
<dbReference type="PANTHER" id="PTHR30614:SF20">
    <property type="entry name" value="GLUTAMINE TRANSPORT SYSTEM PERMEASE PROTEIN GLNP"/>
    <property type="match status" value="1"/>
</dbReference>
<name>A0ABT7E6C4_9FIRM</name>
<dbReference type="InterPro" id="IPR035906">
    <property type="entry name" value="MetI-like_sf"/>
</dbReference>
<comment type="subcellular location">
    <subcellularLocation>
        <location evidence="1 9">Cell membrane</location>
        <topology evidence="1 9">Multi-pass membrane protein</topology>
    </subcellularLocation>
</comment>
<feature type="domain" description="ABC transmembrane type-1" evidence="10">
    <location>
        <begin position="17"/>
        <end position="212"/>
    </location>
</feature>
<evidence type="ECO:0000256" key="5">
    <source>
        <dbReference type="ARBA" id="ARBA00022692"/>
    </source>
</evidence>
<keyword evidence="7 9" id="KW-1133">Transmembrane helix</keyword>
<evidence type="ECO:0000256" key="3">
    <source>
        <dbReference type="ARBA" id="ARBA00022448"/>
    </source>
</evidence>
<feature type="transmembrane region" description="Helical" evidence="9">
    <location>
        <begin position="20"/>
        <end position="43"/>
    </location>
</feature>
<dbReference type="EMBL" id="JASKYM010000001">
    <property type="protein sequence ID" value="MDK2562485.1"/>
    <property type="molecule type" value="Genomic_DNA"/>
</dbReference>
<evidence type="ECO:0000256" key="6">
    <source>
        <dbReference type="ARBA" id="ARBA00022970"/>
    </source>
</evidence>
<dbReference type="CDD" id="cd06261">
    <property type="entry name" value="TM_PBP2"/>
    <property type="match status" value="1"/>
</dbReference>
<comment type="similarity">
    <text evidence="2">Belongs to the binding-protein-dependent transport system permease family. HisMQ subfamily.</text>
</comment>
<accession>A0ABT7E6C4</accession>
<keyword evidence="3 9" id="KW-0813">Transport</keyword>
<organism evidence="11 12">
    <name type="scientific">Romboutsia sedimentorum</name>
    <dbReference type="NCBI Taxonomy" id="1368474"/>
    <lineage>
        <taxon>Bacteria</taxon>
        <taxon>Bacillati</taxon>
        <taxon>Bacillota</taxon>
        <taxon>Clostridia</taxon>
        <taxon>Peptostreptococcales</taxon>
        <taxon>Peptostreptococcaceae</taxon>
        <taxon>Romboutsia</taxon>
    </lineage>
</organism>
<feature type="transmembrane region" description="Helical" evidence="9">
    <location>
        <begin position="55"/>
        <end position="73"/>
    </location>
</feature>
<keyword evidence="12" id="KW-1185">Reference proteome</keyword>
<gene>
    <name evidence="11" type="ORF">QOZ84_02910</name>
</gene>
<evidence type="ECO:0000256" key="8">
    <source>
        <dbReference type="ARBA" id="ARBA00023136"/>
    </source>
</evidence>
<keyword evidence="4" id="KW-1003">Cell membrane</keyword>
<evidence type="ECO:0000313" key="12">
    <source>
        <dbReference type="Proteomes" id="UP001301012"/>
    </source>
</evidence>
<evidence type="ECO:0000256" key="7">
    <source>
        <dbReference type="ARBA" id="ARBA00022989"/>
    </source>
</evidence>
<dbReference type="Pfam" id="PF00528">
    <property type="entry name" value="BPD_transp_1"/>
    <property type="match status" value="1"/>
</dbReference>
<keyword evidence="8 9" id="KW-0472">Membrane</keyword>
<dbReference type="SUPFAM" id="SSF161098">
    <property type="entry name" value="MetI-like"/>
    <property type="match status" value="1"/>
</dbReference>
<dbReference type="InterPro" id="IPR000515">
    <property type="entry name" value="MetI-like"/>
</dbReference>
<evidence type="ECO:0000256" key="4">
    <source>
        <dbReference type="ARBA" id="ARBA00022475"/>
    </source>
</evidence>
<evidence type="ECO:0000259" key="10">
    <source>
        <dbReference type="PROSITE" id="PS50928"/>
    </source>
</evidence>
<reference evidence="11 12" key="1">
    <citation type="submission" date="2023-05" db="EMBL/GenBank/DDBJ databases">
        <title>Rombocin, a short stable natural nisin variant, displays selective antimicrobial activity against Listeria monocytogenes and employs dual mode of action to kill target bacterial strains.</title>
        <authorList>
            <person name="Wambui J."/>
            <person name="Stephan R."/>
            <person name="Kuipers O.P."/>
        </authorList>
    </citation>
    <scope>NUCLEOTIDE SEQUENCE [LARGE SCALE GENOMIC DNA]</scope>
    <source>
        <strain evidence="11 12">RC002</strain>
    </source>
</reference>